<proteinExistence type="predicted"/>
<feature type="transmembrane region" description="Helical" evidence="5">
    <location>
        <begin position="456"/>
        <end position="476"/>
    </location>
</feature>
<evidence type="ECO:0000313" key="7">
    <source>
        <dbReference type="Proteomes" id="UP000006835"/>
    </source>
</evidence>
<comment type="subcellular location">
    <subcellularLocation>
        <location evidence="1">Membrane</location>
        <topology evidence="1">Multi-pass membrane protein</topology>
    </subcellularLocation>
</comment>
<evidence type="ECO:0000256" key="3">
    <source>
        <dbReference type="ARBA" id="ARBA00022989"/>
    </source>
</evidence>
<gene>
    <name evidence="6" type="ordered locus">Calkro_1936</name>
</gene>
<feature type="transmembrane region" description="Helical" evidence="5">
    <location>
        <begin position="488"/>
        <end position="505"/>
    </location>
</feature>
<keyword evidence="3 5" id="KW-1133">Transmembrane helix</keyword>
<feature type="transmembrane region" description="Helical" evidence="5">
    <location>
        <begin position="201"/>
        <end position="221"/>
    </location>
</feature>
<name>E4SGA5_CALK2</name>
<keyword evidence="4 5" id="KW-0472">Membrane</keyword>
<dbReference type="GO" id="GO:0016020">
    <property type="term" value="C:membrane"/>
    <property type="evidence" value="ECO:0007669"/>
    <property type="project" value="UniProtKB-SubCell"/>
</dbReference>
<dbReference type="Proteomes" id="UP000006835">
    <property type="component" value="Chromosome"/>
</dbReference>
<dbReference type="Pfam" id="PF13520">
    <property type="entry name" value="AA_permease_2"/>
    <property type="match status" value="1"/>
</dbReference>
<dbReference type="GO" id="GO:0015179">
    <property type="term" value="F:L-amino acid transmembrane transporter activity"/>
    <property type="evidence" value="ECO:0007669"/>
    <property type="project" value="TreeGrafter"/>
</dbReference>
<dbReference type="EMBL" id="CP002330">
    <property type="protein sequence ID" value="ADQ46780.1"/>
    <property type="molecule type" value="Genomic_DNA"/>
</dbReference>
<dbReference type="PIRSF" id="PIRSF006060">
    <property type="entry name" value="AA_transporter"/>
    <property type="match status" value="1"/>
</dbReference>
<dbReference type="Gene3D" id="1.20.1740.10">
    <property type="entry name" value="Amino acid/polyamine transporter I"/>
    <property type="match status" value="1"/>
</dbReference>
<feature type="transmembrane region" description="Helical" evidence="5">
    <location>
        <begin position="298"/>
        <end position="321"/>
    </location>
</feature>
<organism evidence="6 7">
    <name type="scientific">Caldicellulosiruptor kronotskyensis (strain DSM 18902 / VKM B-2412 / 2002)</name>
    <dbReference type="NCBI Taxonomy" id="632348"/>
    <lineage>
        <taxon>Bacteria</taxon>
        <taxon>Bacillati</taxon>
        <taxon>Bacillota</taxon>
        <taxon>Bacillota incertae sedis</taxon>
        <taxon>Caldicellulosiruptorales</taxon>
        <taxon>Caldicellulosiruptoraceae</taxon>
        <taxon>Caldicellulosiruptor</taxon>
    </lineage>
</organism>
<keyword evidence="2 5" id="KW-0812">Transmembrane</keyword>
<dbReference type="PANTHER" id="PTHR11785:SF512">
    <property type="entry name" value="SOBREMESA, ISOFORM B"/>
    <property type="match status" value="1"/>
</dbReference>
<evidence type="ECO:0000256" key="5">
    <source>
        <dbReference type="SAM" id="Phobius"/>
    </source>
</evidence>
<protein>
    <submittedName>
        <fullName evidence="6">Amino acid permease-associated region</fullName>
    </submittedName>
</protein>
<dbReference type="InterPro" id="IPR050598">
    <property type="entry name" value="AminoAcid_Transporter"/>
</dbReference>
<feature type="transmembrane region" description="Helical" evidence="5">
    <location>
        <begin position="34"/>
        <end position="56"/>
    </location>
</feature>
<feature type="transmembrane region" description="Helical" evidence="5">
    <location>
        <begin position="227"/>
        <end position="249"/>
    </location>
</feature>
<evidence type="ECO:0000256" key="1">
    <source>
        <dbReference type="ARBA" id="ARBA00004141"/>
    </source>
</evidence>
<feature type="transmembrane region" description="Helical" evidence="5">
    <location>
        <begin position="423"/>
        <end position="444"/>
    </location>
</feature>
<dbReference type="PANTHER" id="PTHR11785">
    <property type="entry name" value="AMINO ACID TRANSPORTER"/>
    <property type="match status" value="1"/>
</dbReference>
<evidence type="ECO:0000256" key="4">
    <source>
        <dbReference type="ARBA" id="ARBA00023136"/>
    </source>
</evidence>
<dbReference type="InterPro" id="IPR002293">
    <property type="entry name" value="AA/rel_permease1"/>
</dbReference>
<feature type="transmembrane region" description="Helical" evidence="5">
    <location>
        <begin position="164"/>
        <end position="189"/>
    </location>
</feature>
<reference key="1">
    <citation type="submission" date="2010-11" db="EMBL/GenBank/DDBJ databases">
        <title>Complete sequence of Caldicellulosiruptor kronotskyensis 2002.</title>
        <authorList>
            <consortium name="US DOE Joint Genome Institute"/>
            <person name="Lucas S."/>
            <person name="Copeland A."/>
            <person name="Lapidus A."/>
            <person name="Cheng J.-F."/>
            <person name="Bruce D."/>
            <person name="Goodwin L."/>
            <person name="Pitluck S."/>
            <person name="Davenport K."/>
            <person name="Detter J.C."/>
            <person name="Han C."/>
            <person name="Tapia R."/>
            <person name="Land M."/>
            <person name="Hauser L."/>
            <person name="Jeffries C."/>
            <person name="Kyrpides N."/>
            <person name="Ivanova N."/>
            <person name="Mikhailova N."/>
            <person name="Blumer-Schuette S.E."/>
            <person name="Kelly R.M."/>
            <person name="Woyke T."/>
        </authorList>
    </citation>
    <scope>NUCLEOTIDE SEQUENCE</scope>
    <source>
        <strain>2002</strain>
    </source>
</reference>
<feature type="transmembrane region" description="Helical" evidence="5">
    <location>
        <begin position="86"/>
        <end position="106"/>
    </location>
</feature>
<keyword evidence="7" id="KW-1185">Reference proteome</keyword>
<sequence length="511" mass="57252">MIYLKFKLIKLLIYSANCCEIIKNTQKSFQNKPLLKSFTTIIFILHKDFTCVIFLAKCDKAFATFEIDYPKRGRKMESNILLKKNLNIWMALSLVVGMVIGSGVFFKATPVAKYSGSFAFIFFAWLLGGVMSLCGALVAAEFSARYPHTGGLYVYLEKIYGNKISFLFGWMNTLIYTPAILSALSVLFADQVSSMLNVNQLVHDILAISILTTIVIINVIGNKYGGAFQLLATVLKLIPLFLIIFFGLIRPIEAENFISYGHFTENFGLAVLSTLWAYDGWLSVPNVAGEMKNAKKNLVLVLIFGMLFVMVVYLLVNIAYINVIGIGKLAAAENAINIISEKLFGRTGKVLISLGIIISIVGTLNGFALTGIRIPYAMATNQRFIANNVFSKLHPRFATPVNSSILVFILSLLYIFTRSFNRLTDLAMFSTWIFYVLFFIGIFIKRKREGKNKEGYNTFLYPITPLVAIFSGLYILVNNIFSNPTDSIFSVLITLLGLPVYFLFVKKKIKK</sequence>
<feature type="transmembrane region" description="Helical" evidence="5">
    <location>
        <begin position="397"/>
        <end position="417"/>
    </location>
</feature>
<feature type="transmembrane region" description="Helical" evidence="5">
    <location>
        <begin position="350"/>
        <end position="376"/>
    </location>
</feature>
<dbReference type="KEGG" id="ckn:Calkro_1936"/>
<accession>E4SGA5</accession>
<evidence type="ECO:0000256" key="2">
    <source>
        <dbReference type="ARBA" id="ARBA00022692"/>
    </source>
</evidence>
<reference evidence="6 7" key="2">
    <citation type="journal article" date="2011" name="J. Bacteriol.">
        <title>Complete genome sequences for the anaerobic, extremely thermophilic plant biomass-degrading bacteria Caldicellulosiruptor hydrothermalis, Caldicellulosiruptor kristjanssonii, Caldicellulosiruptor kronotskyensis, Caldicellulosiruptor owensenis, and Caldicellulosiruptor lactoaceticus.</title>
        <authorList>
            <person name="Blumer-Schuette S.E."/>
            <person name="Ozdemir I."/>
            <person name="Mistry D."/>
            <person name="Lucas S."/>
            <person name="Lapidus A."/>
            <person name="Cheng J.F."/>
            <person name="Goodwin L.A."/>
            <person name="Pitluck S."/>
            <person name="Land M.L."/>
            <person name="Hauser L.J."/>
            <person name="Woyke T."/>
            <person name="Mikhailova N."/>
            <person name="Pati A."/>
            <person name="Kyrpides N.C."/>
            <person name="Ivanova N."/>
            <person name="Detter J.C."/>
            <person name="Walston-Davenport K."/>
            <person name="Han S."/>
            <person name="Adams M.W."/>
            <person name="Kelly R.M."/>
        </authorList>
    </citation>
    <scope>NUCLEOTIDE SEQUENCE [LARGE SCALE GENOMIC DNA]</scope>
    <source>
        <strain evidence="7">DSM 18902 / VKM B-2412 / 2002</strain>
    </source>
</reference>
<dbReference type="PATRIC" id="fig|632348.3.peg.2039"/>
<feature type="transmembrane region" description="Helical" evidence="5">
    <location>
        <begin position="118"/>
        <end position="144"/>
    </location>
</feature>
<dbReference type="HOGENOM" id="CLU_007946_3_4_9"/>
<dbReference type="AlphaFoldDB" id="E4SGA5"/>
<evidence type="ECO:0000313" key="6">
    <source>
        <dbReference type="EMBL" id="ADQ46780.1"/>
    </source>
</evidence>